<dbReference type="KEGG" id="mxa:MXAN_3656"/>
<keyword evidence="3" id="KW-1185">Reference proteome</keyword>
<name>Q1D680_MYXXD</name>
<dbReference type="EnsemblBacteria" id="ABF90529">
    <property type="protein sequence ID" value="ABF90529"/>
    <property type="gene ID" value="MXAN_3656"/>
</dbReference>
<organism evidence="2 3">
    <name type="scientific">Myxococcus xanthus (strain DK1622)</name>
    <dbReference type="NCBI Taxonomy" id="246197"/>
    <lineage>
        <taxon>Bacteria</taxon>
        <taxon>Pseudomonadati</taxon>
        <taxon>Myxococcota</taxon>
        <taxon>Myxococcia</taxon>
        <taxon>Myxococcales</taxon>
        <taxon>Cystobacterineae</taxon>
        <taxon>Myxococcaceae</taxon>
        <taxon>Myxococcus</taxon>
    </lineage>
</organism>
<dbReference type="HOGENOM" id="CLU_280035_0_0_7"/>
<feature type="domain" description="DUF4082" evidence="1">
    <location>
        <begin position="409"/>
        <end position="555"/>
    </location>
</feature>
<reference evidence="2 3" key="1">
    <citation type="journal article" date="2006" name="Proc. Natl. Acad. Sci. U.S.A.">
        <title>Evolution of sensory complexity recorded in a myxobacterial genome.</title>
        <authorList>
            <person name="Goldman B.S."/>
            <person name="Nierman W.C."/>
            <person name="Kaiser D."/>
            <person name="Slater S.C."/>
            <person name="Durkin A.S."/>
            <person name="Eisen J.A."/>
            <person name="Ronning C.M."/>
            <person name="Barbazuk W.B."/>
            <person name="Blanchard M."/>
            <person name="Field C."/>
            <person name="Halling C."/>
            <person name="Hinkle G."/>
            <person name="Iartchuk O."/>
            <person name="Kim H.S."/>
            <person name="Mackenzie C."/>
            <person name="Madupu R."/>
            <person name="Miller N."/>
            <person name="Shvartsbeyn A."/>
            <person name="Sullivan S.A."/>
            <person name="Vaudin M."/>
            <person name="Wiegand R."/>
            <person name="Kaplan H.B."/>
        </authorList>
    </citation>
    <scope>NUCLEOTIDE SEQUENCE [LARGE SCALE GENOMIC DNA]</scope>
    <source>
        <strain evidence="3">DK1622</strain>
    </source>
</reference>
<protein>
    <recommendedName>
        <fullName evidence="1">DUF4082 domain-containing protein</fullName>
    </recommendedName>
</protein>
<feature type="domain" description="DUF4082" evidence="1">
    <location>
        <begin position="236"/>
        <end position="382"/>
    </location>
</feature>
<dbReference type="SUPFAM" id="SSF52317">
    <property type="entry name" value="Class I glutamine amidotransferase-like"/>
    <property type="match status" value="1"/>
</dbReference>
<proteinExistence type="predicted"/>
<evidence type="ECO:0000313" key="2">
    <source>
        <dbReference type="EMBL" id="ABF90529.1"/>
    </source>
</evidence>
<dbReference type="STRING" id="246197.MXAN_3656"/>
<dbReference type="Proteomes" id="UP000002402">
    <property type="component" value="Chromosome"/>
</dbReference>
<dbReference type="Pfam" id="PF13313">
    <property type="entry name" value="DUF4082"/>
    <property type="match status" value="3"/>
</dbReference>
<dbReference type="EMBL" id="CP000113">
    <property type="protein sequence ID" value="ABF90529.1"/>
    <property type="molecule type" value="Genomic_DNA"/>
</dbReference>
<gene>
    <name evidence="2" type="ordered locus">MXAN_3656</name>
</gene>
<sequence length="1154" mass="120930">MSTSGTDSKMPPLLCLVVPSPQGKVRMTPSKPRPNWVARPPRAHALALLAAVLLALPTAARAQPTYTLFAPTSTPAVPSVTNDFAPVELGVKFQSDIEGDILGIRFYKGPANTGTHVGSLWSAAGARLAFATFTSETATGWQEVMFSTPVRISANTTYVASYHAPGGAYGFTSAGLASAVDAPPLHALAGATSGGNGVFTYGAAGSFPSTSFGDSNYWVDVVFRPAEPVTLWPVTAMPAVASVTNDSDPVELGVKFKTNVSGNVLGVRFYKGAANTGTHVGSLWSANGQRLAFATFTSETATGWQEVTFSTPVAIAANTTYVASYHAPVGSYAFDNGGLASGQDTPPLFALPGSTSGGNGVFTYGAAGSFPINSFGNSNYWVDVVFQATGAPPPTQPPDNTFRIFAPTATPGTATASDTAAIEVGVKFRSDVDGQVTGVRFYKGSGNNGTHVGNLWSATGQPLASATFTNETAVGWQEVTFSSPVAITAGTTYVASYFAPLGGYSFDSNGLATGVDAPPLHALPGATTSGGNGVFAYASTSTFPNGSHQNSNYWVDVVFETYGPPPRPGVHGAGPVLVATAPGNPFTDYLREILEAEGIAAFATTDAGNLGVSVSLDDYKVLVLGEQTLSAAQVTLITHWVTAGGSLIALRPAANLQSLLGLNASQGTQANGYILVNDTQAPGTGITAETMQYHGLADKRTVVTGTRTVATLYSDATTATTFTAVSQRTVGSGTATAFMYDLAKSVIYTRQGNPAWQGQNRDGSSIGPGARANDMFYGNASFDPQPDWVNLAKVQIPQADEQQRLLANVLHQTSTTPLPRLWYFPSAKKAVVVMTGDGHPGGATTQRWNQYLADSPTGCSVDDWECIRGTIYDYVGGLSATQANTYVAQGFEYALHINTGCADYTANTLDPNFFTPQLASFASAFPAVPAPVTNRTHCIAFSDWSTQPKVSRLHGIRLDTNYYYWPDYWVQDRPGMFTGSGLAMRFADLDGTPLDVYQLATQMTDESGQSYPLHIDTLLDNALGPTGYYGAFNANMHVDSQPSAGASGSAAIIASAKRDGVPVITAKQLLEWLDAREATQVSTVAFTGTVLTFNLTSPARNLSLMVPTRTTTGRTLLSVTRAGSAVTTVTRTIKGVDFAFIDGALAGTYTATYN</sequence>
<dbReference type="eggNOG" id="COG3525">
    <property type="taxonomic scope" value="Bacteria"/>
</dbReference>
<dbReference type="InterPro" id="IPR025141">
    <property type="entry name" value="DUF4082"/>
</dbReference>
<dbReference type="AlphaFoldDB" id="Q1D680"/>
<dbReference type="InterPro" id="IPR029062">
    <property type="entry name" value="Class_I_gatase-like"/>
</dbReference>
<dbReference type="eggNOG" id="COG4257">
    <property type="taxonomic scope" value="Bacteria"/>
</dbReference>
<accession>Q1D680</accession>
<evidence type="ECO:0000259" key="1">
    <source>
        <dbReference type="Pfam" id="PF13313"/>
    </source>
</evidence>
<evidence type="ECO:0000313" key="3">
    <source>
        <dbReference type="Proteomes" id="UP000002402"/>
    </source>
</evidence>
<feature type="domain" description="DUF4082" evidence="1">
    <location>
        <begin position="73"/>
        <end position="219"/>
    </location>
</feature>
<dbReference type="CDD" id="cd03143">
    <property type="entry name" value="A4_beta-galactosidase_middle_domain"/>
    <property type="match status" value="1"/>
</dbReference>